<dbReference type="STRING" id="211165.GCA_000317285_02020"/>
<accession>A0A3S0XHG3</accession>
<feature type="compositionally biased region" description="Low complexity" evidence="1">
    <location>
        <begin position="42"/>
        <end position="57"/>
    </location>
</feature>
<name>A0A3S0XHG3_CHLFR</name>
<keyword evidence="3" id="KW-1185">Reference proteome</keyword>
<dbReference type="AlphaFoldDB" id="A0A3S0XHG3"/>
<reference evidence="2 3" key="1">
    <citation type="journal article" date="2019" name="Genome Biol. Evol.">
        <title>Day and night: Metabolic profiles and evolutionary relationships of six axenic non-marine cyanobacteria.</title>
        <authorList>
            <person name="Will S.E."/>
            <person name="Henke P."/>
            <person name="Boedeker C."/>
            <person name="Huang S."/>
            <person name="Brinkmann H."/>
            <person name="Rohde M."/>
            <person name="Jarek M."/>
            <person name="Friedl T."/>
            <person name="Seufert S."/>
            <person name="Schumacher M."/>
            <person name="Overmann J."/>
            <person name="Neumann-Schaal M."/>
            <person name="Petersen J."/>
        </authorList>
    </citation>
    <scope>NUCLEOTIDE SEQUENCE [LARGE SCALE GENOMIC DNA]</scope>
    <source>
        <strain evidence="2 3">PCC 6912</strain>
    </source>
</reference>
<evidence type="ECO:0000313" key="2">
    <source>
        <dbReference type="EMBL" id="RUR73042.1"/>
    </source>
</evidence>
<dbReference type="Proteomes" id="UP000268857">
    <property type="component" value="Unassembled WGS sequence"/>
</dbReference>
<dbReference type="RefSeq" id="WP_016877016.1">
    <property type="nucleotide sequence ID" value="NZ_AJLN01000062.1"/>
</dbReference>
<dbReference type="EMBL" id="RSCJ01000039">
    <property type="protein sequence ID" value="RUR73042.1"/>
    <property type="molecule type" value="Genomic_DNA"/>
</dbReference>
<comment type="caution">
    <text evidence="2">The sequence shown here is derived from an EMBL/GenBank/DDBJ whole genome shotgun (WGS) entry which is preliminary data.</text>
</comment>
<sequence>MSLSIILYPELLMELSEEQQEIIAGGEVVIVKEYNEERTYEDSSQTDSSSTPTATATAEEEEESCSCFPFNNFPTLMSPFRANGRVAPRRRSLF</sequence>
<evidence type="ECO:0000313" key="3">
    <source>
        <dbReference type="Proteomes" id="UP000268857"/>
    </source>
</evidence>
<protein>
    <submittedName>
        <fullName evidence="2">Uncharacterized protein</fullName>
    </submittedName>
</protein>
<dbReference type="NCBIfam" id="NF038167">
    <property type="entry name" value="cyan_ocin_like"/>
    <property type="match status" value="1"/>
</dbReference>
<feature type="region of interest" description="Disordered" evidence="1">
    <location>
        <begin position="37"/>
        <end position="61"/>
    </location>
</feature>
<evidence type="ECO:0000256" key="1">
    <source>
        <dbReference type="SAM" id="MobiDB-lite"/>
    </source>
</evidence>
<dbReference type="InterPro" id="IPR049891">
    <property type="entry name" value="CTB"/>
</dbReference>
<gene>
    <name evidence="2" type="ORF">PCC6912_58890</name>
</gene>
<organism evidence="2 3">
    <name type="scientific">Chlorogloeopsis fritschii PCC 6912</name>
    <dbReference type="NCBI Taxonomy" id="211165"/>
    <lineage>
        <taxon>Bacteria</taxon>
        <taxon>Bacillati</taxon>
        <taxon>Cyanobacteriota</taxon>
        <taxon>Cyanophyceae</taxon>
        <taxon>Nostocales</taxon>
        <taxon>Chlorogloeopsidaceae</taxon>
        <taxon>Chlorogloeopsis</taxon>
    </lineage>
</organism>
<proteinExistence type="predicted"/>